<dbReference type="AlphaFoldDB" id="A0A2S5CQF9"/>
<dbReference type="Proteomes" id="UP000237423">
    <property type="component" value="Unassembled WGS sequence"/>
</dbReference>
<protein>
    <submittedName>
        <fullName evidence="1">Uncharacterized protein</fullName>
    </submittedName>
</protein>
<organism evidence="1 2">
    <name type="scientific">Methylovulum psychrotolerans</name>
    <dbReference type="NCBI Taxonomy" id="1704499"/>
    <lineage>
        <taxon>Bacteria</taxon>
        <taxon>Pseudomonadati</taxon>
        <taxon>Pseudomonadota</taxon>
        <taxon>Gammaproteobacteria</taxon>
        <taxon>Methylococcales</taxon>
        <taxon>Methylococcaceae</taxon>
        <taxon>Methylovulum</taxon>
    </lineage>
</organism>
<proteinExistence type="predicted"/>
<reference evidence="1 2" key="1">
    <citation type="submission" date="2017-11" db="EMBL/GenBank/DDBJ databases">
        <title>Draft Genome Sequence of Methylobacter psychrotolerans Sph1T, an Obligate Methanotroph from Low-Temperature Environments.</title>
        <authorList>
            <person name="Oshkin I.Y."/>
            <person name="Miroshnikov K."/>
            <person name="Belova S.E."/>
            <person name="Korzhenkov A."/>
            <person name="Toshchakov S.V."/>
            <person name="Dedysh S.N."/>
        </authorList>
    </citation>
    <scope>NUCLEOTIDE SEQUENCE [LARGE SCALE GENOMIC DNA]</scope>
    <source>
        <strain evidence="1 2">Sph1</strain>
    </source>
</reference>
<evidence type="ECO:0000313" key="1">
    <source>
        <dbReference type="EMBL" id="POZ53043.1"/>
    </source>
</evidence>
<gene>
    <name evidence="1" type="ORF">AADEFJLK_00052</name>
</gene>
<name>A0A2S5CQF9_9GAMM</name>
<sequence length="86" mass="9209">MPLSIHSSVFWKGRGTGRVTPAKPACTQVDCFSDRLKVADMTTSVKLALGEKMMVTLMNIILFLLSGAGCSPVAEMISEAASEWST</sequence>
<dbReference type="EMBL" id="PGFZ01000001">
    <property type="protein sequence ID" value="POZ53043.1"/>
    <property type="molecule type" value="Genomic_DNA"/>
</dbReference>
<accession>A0A2S5CQF9</accession>
<evidence type="ECO:0000313" key="2">
    <source>
        <dbReference type="Proteomes" id="UP000237423"/>
    </source>
</evidence>
<comment type="caution">
    <text evidence="1">The sequence shown here is derived from an EMBL/GenBank/DDBJ whole genome shotgun (WGS) entry which is preliminary data.</text>
</comment>